<name>A0ACB6QTJ3_9PLEO</name>
<keyword evidence="2" id="KW-1185">Reference proteome</keyword>
<gene>
    <name evidence="1" type="ORF">BDR25DRAFT_356636</name>
</gene>
<comment type="caution">
    <text evidence="1">The sequence shown here is derived from an EMBL/GenBank/DDBJ whole genome shotgun (WGS) entry which is preliminary data.</text>
</comment>
<dbReference type="EMBL" id="MU003512">
    <property type="protein sequence ID" value="KAF2469402.1"/>
    <property type="molecule type" value="Genomic_DNA"/>
</dbReference>
<protein>
    <submittedName>
        <fullName evidence="1">Uncharacterized protein</fullName>
    </submittedName>
</protein>
<dbReference type="Proteomes" id="UP000799755">
    <property type="component" value="Unassembled WGS sequence"/>
</dbReference>
<evidence type="ECO:0000313" key="2">
    <source>
        <dbReference type="Proteomes" id="UP000799755"/>
    </source>
</evidence>
<proteinExistence type="predicted"/>
<organism evidence="1 2">
    <name type="scientific">Lindgomyces ingoldianus</name>
    <dbReference type="NCBI Taxonomy" id="673940"/>
    <lineage>
        <taxon>Eukaryota</taxon>
        <taxon>Fungi</taxon>
        <taxon>Dikarya</taxon>
        <taxon>Ascomycota</taxon>
        <taxon>Pezizomycotina</taxon>
        <taxon>Dothideomycetes</taxon>
        <taxon>Pleosporomycetidae</taxon>
        <taxon>Pleosporales</taxon>
        <taxon>Lindgomycetaceae</taxon>
        <taxon>Lindgomyces</taxon>
    </lineage>
</organism>
<accession>A0ACB6QTJ3</accession>
<evidence type="ECO:0000313" key="1">
    <source>
        <dbReference type="EMBL" id="KAF2469402.1"/>
    </source>
</evidence>
<sequence>MALVGFDLRWSRPPTKMVFSLIACRKFGCSGDVNRDEINGKDQCTIFMRGQTSLQKLQRIMPMLGVQKGKILMMSPRRLLDSPRDNMITNILIPLGRVEYAESNLGDCIYHMILECPRPPVSALRTHGSISTYTGLPCCSVELLIRMTSKMVPGSHYEHTVAVVSTEEESVRYCESTPDTGQRPRSGKPSNRVLNSFQFSLDFREFSSHIDVERVKPRFFFEHEKYLMTVLRRSSRRDISNRSLNPNRFSLIFKGHRAHVDAAKVEQKYSRNNAMFLGSIDTNSGVGYEGFHLGQYSKLQTMANICSSSSVGKHEKRRGRSKIREGAACFGLAAILQFEVVDETMPWAKRQQKERETGRCSSCLVMTNIIQASRGLRNHGTTIAPGKWCPGGFRSIHAIGEQYAFSPPAPQRIILYHPHTFPTRTPLLLLHPDSHLSSYQRKKLYQVISHTTVTSIRAQWHLIQTFPISGQTRYITTPTFLWVLCLTHSVFPNRPKLRVSTLVDEIQRYGYGTEKRAT</sequence>
<reference evidence="1" key="1">
    <citation type="journal article" date="2020" name="Stud. Mycol.">
        <title>101 Dothideomycetes genomes: a test case for predicting lifestyles and emergence of pathogens.</title>
        <authorList>
            <person name="Haridas S."/>
            <person name="Albert R."/>
            <person name="Binder M."/>
            <person name="Bloem J."/>
            <person name="Labutti K."/>
            <person name="Salamov A."/>
            <person name="Andreopoulos B."/>
            <person name="Baker S."/>
            <person name="Barry K."/>
            <person name="Bills G."/>
            <person name="Bluhm B."/>
            <person name="Cannon C."/>
            <person name="Castanera R."/>
            <person name="Culley D."/>
            <person name="Daum C."/>
            <person name="Ezra D."/>
            <person name="Gonzalez J."/>
            <person name="Henrissat B."/>
            <person name="Kuo A."/>
            <person name="Liang C."/>
            <person name="Lipzen A."/>
            <person name="Lutzoni F."/>
            <person name="Magnuson J."/>
            <person name="Mondo S."/>
            <person name="Nolan M."/>
            <person name="Ohm R."/>
            <person name="Pangilinan J."/>
            <person name="Park H.-J."/>
            <person name="Ramirez L."/>
            <person name="Alfaro M."/>
            <person name="Sun H."/>
            <person name="Tritt A."/>
            <person name="Yoshinaga Y."/>
            <person name="Zwiers L.-H."/>
            <person name="Turgeon B."/>
            <person name="Goodwin S."/>
            <person name="Spatafora J."/>
            <person name="Crous P."/>
            <person name="Grigoriev I."/>
        </authorList>
    </citation>
    <scope>NUCLEOTIDE SEQUENCE</scope>
    <source>
        <strain evidence="1">ATCC 200398</strain>
    </source>
</reference>